<organism evidence="1 2">
    <name type="scientific">Frankia nepalensis</name>
    <dbReference type="NCBI Taxonomy" id="1836974"/>
    <lineage>
        <taxon>Bacteria</taxon>
        <taxon>Bacillati</taxon>
        <taxon>Actinomycetota</taxon>
        <taxon>Actinomycetes</taxon>
        <taxon>Frankiales</taxon>
        <taxon>Frankiaceae</taxon>
        <taxon>Frankia</taxon>
    </lineage>
</organism>
<protein>
    <submittedName>
        <fullName evidence="1">SpoIIE family protein phosphatase</fullName>
    </submittedName>
</protein>
<dbReference type="InterPro" id="IPR036457">
    <property type="entry name" value="PPM-type-like_dom_sf"/>
</dbReference>
<dbReference type="Proteomes" id="UP000604475">
    <property type="component" value="Unassembled WGS sequence"/>
</dbReference>
<accession>A0A937RKY7</accession>
<evidence type="ECO:0000313" key="1">
    <source>
        <dbReference type="EMBL" id="MBL7630754.1"/>
    </source>
</evidence>
<name>A0A937RKY7_9ACTN</name>
<gene>
    <name evidence="1" type="ORF">I7412_27060</name>
</gene>
<comment type="caution">
    <text evidence="1">The sequence shown here is derived from an EMBL/GenBank/DDBJ whole genome shotgun (WGS) entry which is preliminary data.</text>
</comment>
<keyword evidence="2" id="KW-1185">Reference proteome</keyword>
<evidence type="ECO:0000313" key="2">
    <source>
        <dbReference type="Proteomes" id="UP000604475"/>
    </source>
</evidence>
<dbReference type="EMBL" id="JAEACQ010000254">
    <property type="protein sequence ID" value="MBL7630754.1"/>
    <property type="molecule type" value="Genomic_DNA"/>
</dbReference>
<dbReference type="Gene3D" id="3.60.40.10">
    <property type="entry name" value="PPM-type phosphatase domain"/>
    <property type="match status" value="1"/>
</dbReference>
<reference evidence="1" key="1">
    <citation type="submission" date="2020-12" db="EMBL/GenBank/DDBJ databases">
        <title>Genomic characterization of non-nitrogen-fixing Frankia strains.</title>
        <authorList>
            <person name="Carlos-Shanley C."/>
            <person name="Guerra T."/>
            <person name="Hahn D."/>
        </authorList>
    </citation>
    <scope>NUCLEOTIDE SEQUENCE</scope>
    <source>
        <strain evidence="1">CN6</strain>
    </source>
</reference>
<dbReference type="AlphaFoldDB" id="A0A937RKY7"/>
<proteinExistence type="predicted"/>
<sequence>MRWSNAGHPPPILVHLDGVIETLENEKIDPLLGFDIRADRKRPRRSR</sequence>